<gene>
    <name evidence="4" type="primary">LOC110796732</name>
</gene>
<feature type="region of interest" description="Disordered" evidence="1">
    <location>
        <begin position="1"/>
        <end position="64"/>
    </location>
</feature>
<dbReference type="PANTHER" id="PTHR34357">
    <property type="entry name" value="F7A19.14 PROTEIN-RELATED"/>
    <property type="match status" value="1"/>
</dbReference>
<feature type="compositionally biased region" description="Pro residues" evidence="1">
    <location>
        <begin position="1"/>
        <end position="11"/>
    </location>
</feature>
<feature type="compositionally biased region" description="Polar residues" evidence="1">
    <location>
        <begin position="12"/>
        <end position="22"/>
    </location>
</feature>
<dbReference type="SMART" id="SM01227">
    <property type="entry name" value="GCK"/>
    <property type="match status" value="1"/>
</dbReference>
<accession>A0A9R0IXS3</accession>
<dbReference type="GeneID" id="110796732"/>
<protein>
    <recommendedName>
        <fullName evidence="2">GCK domain-containing protein</fullName>
    </recommendedName>
</protein>
<reference evidence="3" key="1">
    <citation type="journal article" date="2021" name="Nat. Commun.">
        <title>Genomic analyses provide insights into spinach domestication and the genetic basis of agronomic traits.</title>
        <authorList>
            <person name="Cai X."/>
            <person name="Sun X."/>
            <person name="Xu C."/>
            <person name="Sun H."/>
            <person name="Wang X."/>
            <person name="Ge C."/>
            <person name="Zhang Z."/>
            <person name="Wang Q."/>
            <person name="Fei Z."/>
            <person name="Jiao C."/>
            <person name="Wang Q."/>
        </authorList>
    </citation>
    <scope>NUCLEOTIDE SEQUENCE [LARGE SCALE GENOMIC DNA]</scope>
    <source>
        <strain evidence="3">cv. Varoflay</strain>
    </source>
</reference>
<evidence type="ECO:0000256" key="1">
    <source>
        <dbReference type="SAM" id="MobiDB-lite"/>
    </source>
</evidence>
<feature type="region of interest" description="Disordered" evidence="1">
    <location>
        <begin position="137"/>
        <end position="158"/>
    </location>
</feature>
<dbReference type="RefSeq" id="XP_021857511.2">
    <property type="nucleotide sequence ID" value="XM_022001819.2"/>
</dbReference>
<dbReference type="Pfam" id="PF07802">
    <property type="entry name" value="GCK"/>
    <property type="match status" value="1"/>
</dbReference>
<organism evidence="3 4">
    <name type="scientific">Spinacia oleracea</name>
    <name type="common">Spinach</name>
    <dbReference type="NCBI Taxonomy" id="3562"/>
    <lineage>
        <taxon>Eukaryota</taxon>
        <taxon>Viridiplantae</taxon>
        <taxon>Streptophyta</taxon>
        <taxon>Embryophyta</taxon>
        <taxon>Tracheophyta</taxon>
        <taxon>Spermatophyta</taxon>
        <taxon>Magnoliopsida</taxon>
        <taxon>eudicotyledons</taxon>
        <taxon>Gunneridae</taxon>
        <taxon>Pentapetalae</taxon>
        <taxon>Caryophyllales</taxon>
        <taxon>Chenopodiaceae</taxon>
        <taxon>Chenopodioideae</taxon>
        <taxon>Anserineae</taxon>
        <taxon>Spinacia</taxon>
    </lineage>
</organism>
<keyword evidence="3" id="KW-1185">Reference proteome</keyword>
<proteinExistence type="predicted"/>
<dbReference type="Proteomes" id="UP000813463">
    <property type="component" value="Chromosome 4"/>
</dbReference>
<name>A0A9R0IXS3_SPIOL</name>
<feature type="compositionally biased region" description="Basic and acidic residues" evidence="1">
    <location>
        <begin position="40"/>
        <end position="56"/>
    </location>
</feature>
<reference evidence="4" key="2">
    <citation type="submission" date="2025-08" db="UniProtKB">
        <authorList>
            <consortium name="RefSeq"/>
        </authorList>
    </citation>
    <scope>IDENTIFICATION</scope>
    <source>
        <tissue evidence="4">Leaf</tissue>
    </source>
</reference>
<dbReference type="AlphaFoldDB" id="A0A9R0IXS3"/>
<dbReference type="InterPro" id="IPR012891">
    <property type="entry name" value="GCK_dom"/>
</dbReference>
<sequence length="158" mass="17781">MSTSPPNPQNPDPKSSENQNPNPKIPESQYPEISNQTVNPDEKGRISGDEREKGGEGEEEEEGECGFCLFMKEGGCKDEFIAWEKCVEDSEKNHEDIVEKCFDVTGNLKKCMIAHSDYYEPLLNAEKAAVEEVKQEMEREQDSSSNTAEVEVTLEMEV</sequence>
<dbReference type="PANTHER" id="PTHR34357:SF14">
    <property type="entry name" value="F7A19.14 PROTEIN-RELATED"/>
    <property type="match status" value="1"/>
</dbReference>
<feature type="domain" description="GCK" evidence="2">
    <location>
        <begin position="63"/>
        <end position="137"/>
    </location>
</feature>
<dbReference type="KEGG" id="soe:110796732"/>
<evidence type="ECO:0000313" key="4">
    <source>
        <dbReference type="RefSeq" id="XP_021857511.2"/>
    </source>
</evidence>
<dbReference type="Gene3D" id="1.10.287.2900">
    <property type="match status" value="1"/>
</dbReference>
<evidence type="ECO:0000259" key="2">
    <source>
        <dbReference type="SMART" id="SM01227"/>
    </source>
</evidence>
<evidence type="ECO:0000313" key="3">
    <source>
        <dbReference type="Proteomes" id="UP000813463"/>
    </source>
</evidence>